<dbReference type="Proteomes" id="UP000287651">
    <property type="component" value="Unassembled WGS sequence"/>
</dbReference>
<feature type="compositionally biased region" description="Basic and acidic residues" evidence="1">
    <location>
        <begin position="112"/>
        <end position="132"/>
    </location>
</feature>
<gene>
    <name evidence="2" type="ORF">B296_00053888</name>
</gene>
<reference evidence="2 3" key="1">
    <citation type="journal article" date="2014" name="Agronomy (Basel)">
        <title>A Draft Genome Sequence for Ensete ventricosum, the Drought-Tolerant Tree Against Hunger.</title>
        <authorList>
            <person name="Harrison J."/>
            <person name="Moore K.A."/>
            <person name="Paszkiewicz K."/>
            <person name="Jones T."/>
            <person name="Grant M."/>
            <person name="Ambacheew D."/>
            <person name="Muzemil S."/>
            <person name="Studholme D.J."/>
        </authorList>
    </citation>
    <scope>NUCLEOTIDE SEQUENCE [LARGE SCALE GENOMIC DNA]</scope>
</reference>
<feature type="region of interest" description="Disordered" evidence="1">
    <location>
        <begin position="28"/>
        <end position="47"/>
    </location>
</feature>
<evidence type="ECO:0000313" key="2">
    <source>
        <dbReference type="EMBL" id="RRT36296.1"/>
    </source>
</evidence>
<protein>
    <submittedName>
        <fullName evidence="2">Uncharacterized protein</fullName>
    </submittedName>
</protein>
<comment type="caution">
    <text evidence="2">The sequence shown here is derived from an EMBL/GenBank/DDBJ whole genome shotgun (WGS) entry which is preliminary data.</text>
</comment>
<dbReference type="AlphaFoldDB" id="A0A426X9Y2"/>
<evidence type="ECO:0000313" key="3">
    <source>
        <dbReference type="Proteomes" id="UP000287651"/>
    </source>
</evidence>
<dbReference type="EMBL" id="AMZH03023791">
    <property type="protein sequence ID" value="RRT36296.1"/>
    <property type="molecule type" value="Genomic_DNA"/>
</dbReference>
<name>A0A426X9Y2_ENSVE</name>
<evidence type="ECO:0000256" key="1">
    <source>
        <dbReference type="SAM" id="MobiDB-lite"/>
    </source>
</evidence>
<proteinExistence type="predicted"/>
<feature type="region of interest" description="Disordered" evidence="1">
    <location>
        <begin position="100"/>
        <end position="132"/>
    </location>
</feature>
<organism evidence="2 3">
    <name type="scientific">Ensete ventricosum</name>
    <name type="common">Abyssinian banana</name>
    <name type="synonym">Musa ensete</name>
    <dbReference type="NCBI Taxonomy" id="4639"/>
    <lineage>
        <taxon>Eukaryota</taxon>
        <taxon>Viridiplantae</taxon>
        <taxon>Streptophyta</taxon>
        <taxon>Embryophyta</taxon>
        <taxon>Tracheophyta</taxon>
        <taxon>Spermatophyta</taxon>
        <taxon>Magnoliopsida</taxon>
        <taxon>Liliopsida</taxon>
        <taxon>Zingiberales</taxon>
        <taxon>Musaceae</taxon>
        <taxon>Ensete</taxon>
    </lineage>
</organism>
<accession>A0A426X9Y2</accession>
<sequence>MYTRATQDARPRTGYRAPLFASIILRAGTRAPNTDRRARQGSNSSQELMGRLHLALCEQGEMGMRGCLAQIQGNQKKEKGGFGSTHSQLCDTKFLLPLPTSLRGLPPSTSTKLREPKAEKLKVDSMKEDSDP</sequence>